<name>A0ABU3KY14_9GAMM</name>
<feature type="transmembrane region" description="Helical" evidence="2">
    <location>
        <begin position="101"/>
        <end position="120"/>
    </location>
</feature>
<comment type="similarity">
    <text evidence="1">Belongs to the membrane-bound acyltransferase family.</text>
</comment>
<dbReference type="InterPro" id="IPR024194">
    <property type="entry name" value="Ac/AlaTfrase_AlgI/DltB"/>
</dbReference>
<feature type="transmembrane region" description="Helical" evidence="2">
    <location>
        <begin position="430"/>
        <end position="450"/>
    </location>
</feature>
<feature type="transmembrane region" description="Helical" evidence="2">
    <location>
        <begin position="268"/>
        <end position="286"/>
    </location>
</feature>
<keyword evidence="1" id="KW-0808">Transferase</keyword>
<feature type="transmembrane region" description="Helical" evidence="2">
    <location>
        <begin position="214"/>
        <end position="232"/>
    </location>
</feature>
<feature type="transmembrane region" description="Helical" evidence="2">
    <location>
        <begin position="29"/>
        <end position="55"/>
    </location>
</feature>
<comment type="caution">
    <text evidence="3">The sequence shown here is derived from an EMBL/GenBank/DDBJ whole genome shotgun (WGS) entry which is preliminary data.</text>
</comment>
<protein>
    <recommendedName>
        <fullName evidence="5">Alginate O-acetylase</fullName>
    </recommendedName>
</protein>
<feature type="transmembrane region" description="Helical" evidence="2">
    <location>
        <begin position="331"/>
        <end position="350"/>
    </location>
</feature>
<proteinExistence type="inferred from homology"/>
<gene>
    <name evidence="3" type="ORF">NOG12_09680</name>
</gene>
<feature type="transmembrane region" description="Helical" evidence="2">
    <location>
        <begin position="172"/>
        <end position="194"/>
    </location>
</feature>
<accession>A0ABU3KY14</accession>
<keyword evidence="2" id="KW-0812">Transmembrane</keyword>
<keyword evidence="4" id="KW-1185">Reference proteome</keyword>
<feature type="transmembrane region" description="Helical" evidence="2">
    <location>
        <begin position="470"/>
        <end position="487"/>
    </location>
</feature>
<dbReference type="InterPro" id="IPR051085">
    <property type="entry name" value="MB_O-acyltransferase"/>
</dbReference>
<keyword evidence="2" id="KW-1133">Transmembrane helix</keyword>
<dbReference type="PIRSF" id="PIRSF016636">
    <property type="entry name" value="AlgI_DltB"/>
    <property type="match status" value="1"/>
</dbReference>
<dbReference type="PANTHER" id="PTHR13285:SF18">
    <property type="entry name" value="PROTEIN-CYSTEINE N-PALMITOYLTRANSFERASE RASP"/>
    <property type="match status" value="1"/>
</dbReference>
<dbReference type="Proteomes" id="UP001305027">
    <property type="component" value="Unassembled WGS sequence"/>
</dbReference>
<feature type="transmembrane region" description="Helical" evidence="2">
    <location>
        <begin position="239"/>
        <end position="256"/>
    </location>
</feature>
<evidence type="ECO:0000313" key="3">
    <source>
        <dbReference type="EMBL" id="MDT7526346.1"/>
    </source>
</evidence>
<keyword evidence="1" id="KW-0012">Acyltransferase</keyword>
<dbReference type="PANTHER" id="PTHR13285">
    <property type="entry name" value="ACYLTRANSFERASE"/>
    <property type="match status" value="1"/>
</dbReference>
<feature type="transmembrane region" description="Helical" evidence="2">
    <location>
        <begin position="362"/>
        <end position="380"/>
    </location>
</feature>
<feature type="transmembrane region" description="Helical" evidence="2">
    <location>
        <begin position="75"/>
        <end position="94"/>
    </location>
</feature>
<feature type="transmembrane region" description="Helical" evidence="2">
    <location>
        <begin position="140"/>
        <end position="160"/>
    </location>
</feature>
<evidence type="ECO:0000313" key="4">
    <source>
        <dbReference type="Proteomes" id="UP001305027"/>
    </source>
</evidence>
<feature type="transmembrane region" description="Helical" evidence="2">
    <location>
        <begin position="6"/>
        <end position="22"/>
    </location>
</feature>
<feature type="transmembrane region" description="Helical" evidence="2">
    <location>
        <begin position="307"/>
        <end position="325"/>
    </location>
</feature>
<evidence type="ECO:0000256" key="1">
    <source>
        <dbReference type="PIRNR" id="PIRNR016636"/>
    </source>
</evidence>
<reference evidence="3 4" key="1">
    <citation type="submission" date="2022-07" db="EMBL/GenBank/DDBJ databases">
        <title>Pseudidiomarina sp. nov, a marine bacterium isolated from Pacific Ocean.</title>
        <authorList>
            <person name="Wang Y."/>
        </authorList>
    </citation>
    <scope>NUCLEOTIDE SEQUENCE [LARGE SCALE GENOMIC DNA]</scope>
    <source>
        <strain evidence="3 4">GXY010</strain>
    </source>
</reference>
<evidence type="ECO:0000256" key="2">
    <source>
        <dbReference type="SAM" id="Phobius"/>
    </source>
</evidence>
<keyword evidence="1" id="KW-1003">Cell membrane</keyword>
<organism evidence="3 4">
    <name type="scientific">Pseudidiomarina fusca</name>
    <dbReference type="NCBI Taxonomy" id="2965078"/>
    <lineage>
        <taxon>Bacteria</taxon>
        <taxon>Pseudomonadati</taxon>
        <taxon>Pseudomonadota</taxon>
        <taxon>Gammaproteobacteria</taxon>
        <taxon>Alteromonadales</taxon>
        <taxon>Idiomarinaceae</taxon>
        <taxon>Pseudidiomarina</taxon>
    </lineage>
</organism>
<dbReference type="RefSeq" id="WP_153827138.1">
    <property type="nucleotide sequence ID" value="NZ_JANFPJ010000018.1"/>
</dbReference>
<evidence type="ECO:0008006" key="5">
    <source>
        <dbReference type="Google" id="ProtNLM"/>
    </source>
</evidence>
<keyword evidence="1 2" id="KW-0472">Membrane</keyword>
<sequence length="498" mass="55376">MLAYPFLIIFVLPFLAALYAFIQRRSENVAVVFLLVFSLVFIGYVSLQALVLVISISTVSWGMMYGLSTGRCDKFFLFFLAITLSPLIIYKYLLVSDSEQGFLLTIGIPTGLAFYSIHLATGLFESYKNRSRPLSLLRHLLATTFFPNFIAGPILSYKGAVLKFKSLPNQSWYYIAQGLTLLALGLLKVLAIAAPLGAINDTLYAAVAAGLDQASFSESIFLSWGVLVQLYFDFSGYSDIAIGIALCFGITLPMNFNSPFKAKNVSDYINRWHISLLNILKVYVFSTTAKWLSQRLPRRIEGRQRASLIYAISVFAVFLLAGLWHAPNITFIYSAIAVALFIMGMQFVSGKKPGQALGMRRGAIGQITLLATASLIAAYFKAGSIGIGTHFLTGLVNFQSFFDLFALSQPLIFSSISLRTFMIDTGMTPFAAMLLLGVASLISLFMPNSMEITGYSELEPRKLKIMKMNRQRAAAVAFVFLWVIFYSQHYGKFFYEQF</sequence>
<dbReference type="EMBL" id="JANFPJ010000018">
    <property type="protein sequence ID" value="MDT7526346.1"/>
    <property type="molecule type" value="Genomic_DNA"/>
</dbReference>